<dbReference type="GO" id="GO:0002058">
    <property type="term" value="F:uracil binding"/>
    <property type="evidence" value="ECO:0007669"/>
    <property type="project" value="TreeGrafter"/>
</dbReference>
<evidence type="ECO:0000256" key="14">
    <source>
        <dbReference type="ARBA" id="ARBA00022857"/>
    </source>
</evidence>
<dbReference type="GO" id="GO:0051539">
    <property type="term" value="F:4 iron, 4 sulfur cluster binding"/>
    <property type="evidence" value="ECO:0007669"/>
    <property type="project" value="UniProtKB-KW"/>
</dbReference>
<comment type="similarity">
    <text evidence="5">Belongs to the dihydropyrimidine dehydrogenase family.</text>
</comment>
<keyword evidence="15" id="KW-0560">Oxidoreductase</keyword>
<dbReference type="FunFam" id="3.30.70.20:FF:000023">
    <property type="entry name" value="Dihydropyrimidine dehydrogenase [NADP(+)]"/>
    <property type="match status" value="1"/>
</dbReference>
<keyword evidence="8" id="KW-0285">Flavoprotein</keyword>
<accession>Q23YG3</accession>
<evidence type="ECO:0000313" key="21">
    <source>
        <dbReference type="EMBL" id="EAS01570.2"/>
    </source>
</evidence>
<dbReference type="HOGENOM" id="CLU_003991_0_0_1"/>
<dbReference type="InParanoid" id="Q23YG3"/>
<dbReference type="STRING" id="312017.Q23YG3"/>
<dbReference type="PANTHER" id="PTHR43073">
    <property type="entry name" value="DIHYDROPYRIMIDINE DEHYDROGENASE [NADP(+)]"/>
    <property type="match status" value="1"/>
</dbReference>
<dbReference type="UniPathway" id="UPA00131"/>
<dbReference type="InterPro" id="IPR017896">
    <property type="entry name" value="4Fe4S_Fe-S-bd"/>
</dbReference>
<evidence type="ECO:0000256" key="5">
    <source>
        <dbReference type="ARBA" id="ARBA00010804"/>
    </source>
</evidence>
<name>Q23YG3_TETTS</name>
<dbReference type="SUPFAM" id="SSF51971">
    <property type="entry name" value="Nucleotide-binding domain"/>
    <property type="match status" value="1"/>
</dbReference>
<dbReference type="Pfam" id="PF14697">
    <property type="entry name" value="Fer4_21"/>
    <property type="match status" value="1"/>
</dbReference>
<evidence type="ECO:0000256" key="4">
    <source>
        <dbReference type="ARBA" id="ARBA00004668"/>
    </source>
</evidence>
<proteinExistence type="inferred from homology"/>
<dbReference type="InterPro" id="IPR017900">
    <property type="entry name" value="4Fe4S_Fe_S_CS"/>
</dbReference>
<dbReference type="CDD" id="cd02940">
    <property type="entry name" value="DHPD_FMN"/>
    <property type="match status" value="1"/>
</dbReference>
<comment type="cofactor">
    <cofactor evidence="3">
        <name>FAD</name>
        <dbReference type="ChEBI" id="CHEBI:57692"/>
    </cofactor>
</comment>
<keyword evidence="11" id="KW-0677">Repeat</keyword>
<dbReference type="InterPro" id="IPR023753">
    <property type="entry name" value="FAD/NAD-binding_dom"/>
</dbReference>
<dbReference type="SUPFAM" id="SSF54862">
    <property type="entry name" value="4Fe-4S ferredoxins"/>
    <property type="match status" value="1"/>
</dbReference>
<dbReference type="KEGG" id="tet:TTHERM_01250100"/>
<dbReference type="Gene3D" id="3.30.70.20">
    <property type="match status" value="1"/>
</dbReference>
<dbReference type="GO" id="GO:0006210">
    <property type="term" value="P:thymine catabolic process"/>
    <property type="evidence" value="ECO:0007669"/>
    <property type="project" value="TreeGrafter"/>
</dbReference>
<evidence type="ECO:0000256" key="1">
    <source>
        <dbReference type="ARBA" id="ARBA00001917"/>
    </source>
</evidence>
<keyword evidence="13" id="KW-0274">FAD</keyword>
<keyword evidence="9" id="KW-0288">FMN</keyword>
<keyword evidence="22" id="KW-1185">Reference proteome</keyword>
<dbReference type="InterPro" id="IPR005720">
    <property type="entry name" value="Dihydroorotate_DH_cat"/>
</dbReference>
<dbReference type="InterPro" id="IPR009051">
    <property type="entry name" value="Helical_ferredxn"/>
</dbReference>
<dbReference type="eggNOG" id="KOG1799">
    <property type="taxonomic scope" value="Eukaryota"/>
</dbReference>
<dbReference type="GeneID" id="7836375"/>
<dbReference type="AlphaFoldDB" id="Q23YG3"/>
<dbReference type="InterPro" id="IPR013785">
    <property type="entry name" value="Aldolase_TIM"/>
</dbReference>
<dbReference type="Pfam" id="PF14691">
    <property type="entry name" value="Fer4_20"/>
    <property type="match status" value="1"/>
</dbReference>
<evidence type="ECO:0000256" key="15">
    <source>
        <dbReference type="ARBA" id="ARBA00023002"/>
    </source>
</evidence>
<evidence type="ECO:0000256" key="12">
    <source>
        <dbReference type="ARBA" id="ARBA00022741"/>
    </source>
</evidence>
<evidence type="ECO:0000313" key="22">
    <source>
        <dbReference type="Proteomes" id="UP000009168"/>
    </source>
</evidence>
<dbReference type="PROSITE" id="PS51379">
    <property type="entry name" value="4FE4S_FER_2"/>
    <property type="match status" value="2"/>
</dbReference>
<comment type="pathway">
    <text evidence="4">Amino-acid biosynthesis; beta-alanine biosynthesis.</text>
</comment>
<dbReference type="Pfam" id="PF01180">
    <property type="entry name" value="DHO_dh"/>
    <property type="match status" value="1"/>
</dbReference>
<dbReference type="GO" id="GO:0006212">
    <property type="term" value="P:uracil catabolic process"/>
    <property type="evidence" value="ECO:0007669"/>
    <property type="project" value="TreeGrafter"/>
</dbReference>
<dbReference type="InterPro" id="IPR028261">
    <property type="entry name" value="DPD_II"/>
</dbReference>
<dbReference type="Gene3D" id="3.20.20.70">
    <property type="entry name" value="Aldolase class I"/>
    <property type="match status" value="1"/>
</dbReference>
<dbReference type="PRINTS" id="PR00419">
    <property type="entry name" value="ADXRDTASE"/>
</dbReference>
<dbReference type="Gene3D" id="1.10.1060.10">
    <property type="entry name" value="Alpha-helical ferredoxin"/>
    <property type="match status" value="1"/>
</dbReference>
<evidence type="ECO:0000256" key="6">
    <source>
        <dbReference type="ARBA" id="ARBA00013004"/>
    </source>
</evidence>
<evidence type="ECO:0000256" key="13">
    <source>
        <dbReference type="ARBA" id="ARBA00022827"/>
    </source>
</evidence>
<dbReference type="GO" id="GO:0005737">
    <property type="term" value="C:cytoplasm"/>
    <property type="evidence" value="ECO:0007669"/>
    <property type="project" value="InterPro"/>
</dbReference>
<dbReference type="GO" id="GO:0050661">
    <property type="term" value="F:NADP binding"/>
    <property type="evidence" value="ECO:0007669"/>
    <property type="project" value="TreeGrafter"/>
</dbReference>
<evidence type="ECO:0000256" key="11">
    <source>
        <dbReference type="ARBA" id="ARBA00022737"/>
    </source>
</evidence>
<dbReference type="EC" id="1.3.1.2" evidence="6"/>
<dbReference type="PROSITE" id="PS00198">
    <property type="entry name" value="4FE4S_FER_1"/>
    <property type="match status" value="1"/>
</dbReference>
<protein>
    <recommendedName>
        <fullName evidence="6">dihydropyrimidine dehydrogenase (NADP(+))</fullName>
        <ecNumber evidence="6">1.3.1.2</ecNumber>
    </recommendedName>
    <alternativeName>
        <fullName evidence="19">Dihydrothymine dehydrogenase</fullName>
    </alternativeName>
    <alternativeName>
        <fullName evidence="18">Dihydrouracil dehydrogenase</fullName>
    </alternativeName>
</protein>
<keyword evidence="12" id="KW-0547">Nucleotide-binding</keyword>
<dbReference type="Proteomes" id="UP000009168">
    <property type="component" value="Unassembled WGS sequence"/>
</dbReference>
<evidence type="ECO:0000256" key="17">
    <source>
        <dbReference type="ARBA" id="ARBA00023014"/>
    </source>
</evidence>
<reference evidence="22" key="1">
    <citation type="journal article" date="2006" name="PLoS Biol.">
        <title>Macronuclear genome sequence of the ciliate Tetrahymena thermophila, a model eukaryote.</title>
        <authorList>
            <person name="Eisen J.A."/>
            <person name="Coyne R.S."/>
            <person name="Wu M."/>
            <person name="Wu D."/>
            <person name="Thiagarajan M."/>
            <person name="Wortman J.R."/>
            <person name="Badger J.H."/>
            <person name="Ren Q."/>
            <person name="Amedeo P."/>
            <person name="Jones K.M."/>
            <person name="Tallon L.J."/>
            <person name="Delcher A.L."/>
            <person name="Salzberg S.L."/>
            <person name="Silva J.C."/>
            <person name="Haas B.J."/>
            <person name="Majoros W.H."/>
            <person name="Farzad M."/>
            <person name="Carlton J.M."/>
            <person name="Smith R.K. Jr."/>
            <person name="Garg J."/>
            <person name="Pearlman R.E."/>
            <person name="Karrer K.M."/>
            <person name="Sun L."/>
            <person name="Manning G."/>
            <person name="Elde N.C."/>
            <person name="Turkewitz A.P."/>
            <person name="Asai D.J."/>
            <person name="Wilkes D.E."/>
            <person name="Wang Y."/>
            <person name="Cai H."/>
            <person name="Collins K."/>
            <person name="Stewart B.A."/>
            <person name="Lee S.R."/>
            <person name="Wilamowska K."/>
            <person name="Weinberg Z."/>
            <person name="Ruzzo W.L."/>
            <person name="Wloga D."/>
            <person name="Gaertig J."/>
            <person name="Frankel J."/>
            <person name="Tsao C.-C."/>
            <person name="Gorovsky M.A."/>
            <person name="Keeling P.J."/>
            <person name="Waller R.F."/>
            <person name="Patron N.J."/>
            <person name="Cherry J.M."/>
            <person name="Stover N.A."/>
            <person name="Krieger C.J."/>
            <person name="del Toro C."/>
            <person name="Ryder H.F."/>
            <person name="Williamson S.C."/>
            <person name="Barbeau R.A."/>
            <person name="Hamilton E.P."/>
            <person name="Orias E."/>
        </authorList>
    </citation>
    <scope>NUCLEOTIDE SEQUENCE [LARGE SCALE GENOMIC DNA]</scope>
    <source>
        <strain evidence="22">SB210</strain>
    </source>
</reference>
<evidence type="ECO:0000256" key="9">
    <source>
        <dbReference type="ARBA" id="ARBA00022643"/>
    </source>
</evidence>
<dbReference type="OrthoDB" id="286800at2759"/>
<keyword evidence="10" id="KW-0479">Metal-binding</keyword>
<feature type="domain" description="4Fe-4S ferredoxin-type" evidence="20">
    <location>
        <begin position="930"/>
        <end position="962"/>
    </location>
</feature>
<keyword evidence="14" id="KW-0521">NADP</keyword>
<evidence type="ECO:0000256" key="3">
    <source>
        <dbReference type="ARBA" id="ARBA00001974"/>
    </source>
</evidence>
<comment type="cofactor">
    <cofactor evidence="1">
        <name>FMN</name>
        <dbReference type="ChEBI" id="CHEBI:58210"/>
    </cofactor>
</comment>
<gene>
    <name evidence="21" type="ORF">TTHERM_01250100</name>
</gene>
<evidence type="ECO:0000256" key="2">
    <source>
        <dbReference type="ARBA" id="ARBA00001966"/>
    </source>
</evidence>
<feature type="domain" description="4Fe-4S ferredoxin-type" evidence="20">
    <location>
        <begin position="964"/>
        <end position="994"/>
    </location>
</feature>
<evidence type="ECO:0000256" key="7">
    <source>
        <dbReference type="ARBA" id="ARBA00022485"/>
    </source>
</evidence>
<dbReference type="GO" id="GO:0019483">
    <property type="term" value="P:beta-alanine biosynthetic process"/>
    <property type="evidence" value="ECO:0007669"/>
    <property type="project" value="UniProtKB-UniPathway"/>
</dbReference>
<sequence>MLSKVLRKGSNVLFKSNNTKALRMFGACNVNSLHKFGEEIESKVMNMMQTQISKPTLRPTKEREAYSEAHDKTPHCNGCHKCGSWERDIPLMTIQEAVREANRCLKCNDAPCQKGCSTSIDIKTFIYCIQNKNWYGAAKCILSDNPLGLTCGQLCPISELCARNCNVSHTEQGAIKINRLQELAVRIFKEMGVKQIRDPTRKNLPNSYKAPIAIIGAGPASLSCATFLGRMGYENVHIFEKASRGGGITSNEIPQNRAPIEEALWEVEMVEQLGVKIHYNKALGRDFSLEDLKSQGFESVFLGIGLSDPNTGVKGTSKEFALSAERARQASNFHYSKHFLTQVGSAIKKGGNQQEELIDAPKLDGHVVVLGIGDTALDCARSAFRLGAKRVTVAFRRGFQDLRANDEIFEPARYEGINFVAYASPLEYEFDSNGQIKAVKFDKNLPQNNDNDNLKYKNTNQIFSLPCDHVVQSFGCVLPDEQWVQKLKKSDTLLDINTDTQQTKAYEWMFVGGDAVGTKNLVDAVNDGKTASWYMHKYIQEKHGQKVPETPELPGFYTEIDDVDISTEICGVKMENPFGLASAPPTTSYPMIARSFDIGYDFAVVKTAVLDKDTVFNVSPRIFKVPDPLRQECSYGNIELVSEKSLKYWVEGAKQIKKDYPNKVLIGSLMAAYNQQDWIDIMHQVKDAPFDMIELNLSCPHGMNEKGMGRACGEDPDIVRDITSWVTSQTKIPIIVKITPNYGQAEILAKAAYEGGAKAVTLTNTMPGLVDPYPDGESFNGVGVEKNVAPGGSTGSILRPFAMRKCVDVAKFVPEIDIFASGGIISGDHGINYLHYGAKALQICSAVQNLDAATVFYDLKTSLQANMYANSSQKLKKNGWKGQYPPYQFEKLKTPTSVETPQKVPKILEIVGAKLAKVSPIEKMSKEIIQVPEISKDSCLECGRCYVACSDSGYQAIQFDGYNNVPRIIEEDCTGCAICVASCPVENAIKMVPRKLPYTASRGIPPSSDCPPENLITIPPYKF</sequence>
<dbReference type="EMBL" id="GG662600">
    <property type="protein sequence ID" value="EAS01570.2"/>
    <property type="molecule type" value="Genomic_DNA"/>
</dbReference>
<dbReference type="RefSeq" id="XP_001021815.2">
    <property type="nucleotide sequence ID" value="XM_001021815.2"/>
</dbReference>
<evidence type="ECO:0000259" key="20">
    <source>
        <dbReference type="PROSITE" id="PS51379"/>
    </source>
</evidence>
<dbReference type="SUPFAM" id="SSF51395">
    <property type="entry name" value="FMN-linked oxidoreductases"/>
    <property type="match status" value="1"/>
</dbReference>
<dbReference type="GO" id="GO:0017113">
    <property type="term" value="F:dihydropyrimidine dehydrogenase (NADP+) activity"/>
    <property type="evidence" value="ECO:0007669"/>
    <property type="project" value="UniProtKB-EC"/>
</dbReference>
<dbReference type="GO" id="GO:0046872">
    <property type="term" value="F:metal ion binding"/>
    <property type="evidence" value="ECO:0007669"/>
    <property type="project" value="UniProtKB-KW"/>
</dbReference>
<organism evidence="21 22">
    <name type="scientific">Tetrahymena thermophila (strain SB210)</name>
    <dbReference type="NCBI Taxonomy" id="312017"/>
    <lineage>
        <taxon>Eukaryota</taxon>
        <taxon>Sar</taxon>
        <taxon>Alveolata</taxon>
        <taxon>Ciliophora</taxon>
        <taxon>Intramacronucleata</taxon>
        <taxon>Oligohymenophorea</taxon>
        <taxon>Hymenostomatida</taxon>
        <taxon>Tetrahymenina</taxon>
        <taxon>Tetrahymenidae</taxon>
        <taxon>Tetrahymena</taxon>
    </lineage>
</organism>
<evidence type="ECO:0000256" key="10">
    <source>
        <dbReference type="ARBA" id="ARBA00022723"/>
    </source>
</evidence>
<dbReference type="PANTHER" id="PTHR43073:SF2">
    <property type="entry name" value="DIHYDROPYRIMIDINE DEHYDROGENASE [NADP(+)]"/>
    <property type="match status" value="1"/>
</dbReference>
<keyword evidence="17" id="KW-0411">Iron-sulfur</keyword>
<dbReference type="SUPFAM" id="SSF46548">
    <property type="entry name" value="alpha-helical ferredoxin"/>
    <property type="match status" value="1"/>
</dbReference>
<keyword evidence="7" id="KW-0004">4Fe-4S</keyword>
<comment type="cofactor">
    <cofactor evidence="2">
        <name>[4Fe-4S] cluster</name>
        <dbReference type="ChEBI" id="CHEBI:49883"/>
    </cofactor>
</comment>
<keyword evidence="16" id="KW-0408">Iron</keyword>
<evidence type="ECO:0000256" key="8">
    <source>
        <dbReference type="ARBA" id="ARBA00022630"/>
    </source>
</evidence>
<dbReference type="Gene3D" id="3.50.50.60">
    <property type="entry name" value="FAD/NAD(P)-binding domain"/>
    <property type="match status" value="2"/>
</dbReference>
<evidence type="ECO:0000256" key="16">
    <source>
        <dbReference type="ARBA" id="ARBA00023004"/>
    </source>
</evidence>
<evidence type="ECO:0000256" key="19">
    <source>
        <dbReference type="ARBA" id="ARBA00032722"/>
    </source>
</evidence>
<dbReference type="Pfam" id="PF07992">
    <property type="entry name" value="Pyr_redox_2"/>
    <property type="match status" value="1"/>
</dbReference>
<dbReference type="InterPro" id="IPR036188">
    <property type="entry name" value="FAD/NAD-bd_sf"/>
</dbReference>
<dbReference type="FunFam" id="3.20.20.70:FF:000027">
    <property type="entry name" value="Dihydropyrimidine dehydrogenase [NADP(+)]"/>
    <property type="match status" value="1"/>
</dbReference>
<evidence type="ECO:0000256" key="18">
    <source>
        <dbReference type="ARBA" id="ARBA00030119"/>
    </source>
</evidence>